<organism evidence="1 2">
    <name type="scientific">Alcaligenes aquatilis</name>
    <dbReference type="NCBI Taxonomy" id="323284"/>
    <lineage>
        <taxon>Bacteria</taxon>
        <taxon>Pseudomonadati</taxon>
        <taxon>Pseudomonadota</taxon>
        <taxon>Betaproteobacteria</taxon>
        <taxon>Burkholderiales</taxon>
        <taxon>Alcaligenaceae</taxon>
        <taxon>Alcaligenes</taxon>
    </lineage>
</organism>
<name>A0A3G2HWM1_9BURK</name>
<dbReference type="KEGG" id="aaqu:D3M96_14150"/>
<dbReference type="RefSeq" id="WP_121739299.1">
    <property type="nucleotide sequence ID" value="NZ_CP032153.1"/>
</dbReference>
<reference evidence="1 2" key="1">
    <citation type="submission" date="2018-09" db="EMBL/GenBank/DDBJ databases">
        <title>Complete genome sequence of the hydrocarbonoclastic bacterium Alcaligenes aquatilis QD168, isolated from a crude-oil polluted marine sediment of Central Chile.</title>
        <authorList>
            <person name="Duran R.E."/>
            <person name="Barra B."/>
            <person name="Salva-Serra F."/>
            <person name="Mendez V."/>
            <person name="Moore E.R.B."/>
            <person name="Seeger M."/>
        </authorList>
    </citation>
    <scope>NUCLEOTIDE SEQUENCE [LARGE SCALE GENOMIC DNA]</scope>
    <source>
        <strain evidence="1 2">QD168</strain>
    </source>
</reference>
<protein>
    <submittedName>
        <fullName evidence="1">Uncharacterized protein</fullName>
    </submittedName>
</protein>
<dbReference type="Proteomes" id="UP000268070">
    <property type="component" value="Chromosome"/>
</dbReference>
<dbReference type="AlphaFoldDB" id="A0A3G2HWM1"/>
<evidence type="ECO:0000313" key="1">
    <source>
        <dbReference type="EMBL" id="AYN21572.1"/>
    </source>
</evidence>
<gene>
    <name evidence="1" type="ORF">D3M96_14150</name>
</gene>
<sequence>MSYLNAWAPEYAAASIKRAENYHKEKAEKVWSEFAVECGQVAKLALDFGDEKIQSIAQTVVKTIDDSHKLGARSRRTITPKQRYALAQSLLSKYGSHRAIAAAAWGLTDTDIDNADV</sequence>
<evidence type="ECO:0000313" key="2">
    <source>
        <dbReference type="Proteomes" id="UP000268070"/>
    </source>
</evidence>
<accession>A0A3G2HWM1</accession>
<dbReference type="EMBL" id="CP032153">
    <property type="protein sequence ID" value="AYN21572.1"/>
    <property type="molecule type" value="Genomic_DNA"/>
</dbReference>
<proteinExistence type="predicted"/>